<evidence type="ECO:0000256" key="1">
    <source>
        <dbReference type="SAM" id="SignalP"/>
    </source>
</evidence>
<name>A0A078KXH3_9GAMM</name>
<gene>
    <name evidence="2" type="ORF">BN59_02032</name>
</gene>
<dbReference type="STRING" id="1034943.BN59_02032"/>
<evidence type="ECO:0000313" key="2">
    <source>
        <dbReference type="EMBL" id="CDZ77742.1"/>
    </source>
</evidence>
<dbReference type="AlphaFoldDB" id="A0A078KXH3"/>
<protein>
    <submittedName>
        <fullName evidence="2">Uncharacterized protein</fullName>
    </submittedName>
</protein>
<feature type="chain" id="PRO_5009744078" evidence="1">
    <location>
        <begin position="24"/>
        <end position="184"/>
    </location>
</feature>
<dbReference type="RefSeq" id="WP_043874229.1">
    <property type="nucleotide sequence ID" value="NZ_CCVW01000002.1"/>
</dbReference>
<keyword evidence="1" id="KW-0732">Signal</keyword>
<feature type="signal peptide" evidence="1">
    <location>
        <begin position="1"/>
        <end position="23"/>
    </location>
</feature>
<dbReference type="EMBL" id="CCSB01000002">
    <property type="protein sequence ID" value="CDZ77742.1"/>
    <property type="molecule type" value="Genomic_DNA"/>
</dbReference>
<evidence type="ECO:0000313" key="3">
    <source>
        <dbReference type="Proteomes" id="UP000044071"/>
    </source>
</evidence>
<sequence>MFNFIKCLSLGLLALFTSQFAYANSLAGIWQHDNQQTTIRPGQGFNMLFCNEQGDCAQGILRGSRVVVVPQWNVTGSINKSKTLIVWSNGTQWARYTPPNNFNVHHVSRGPSVAGPWLHDGRPTSIQLFNDGMHFTLINEAGQRSDGFINRNGELELPNLHLLGRLHKHGSVIKWTNGTTWYRP</sequence>
<organism evidence="2 3">
    <name type="scientific">Legionella massiliensis</name>
    <dbReference type="NCBI Taxonomy" id="1034943"/>
    <lineage>
        <taxon>Bacteria</taxon>
        <taxon>Pseudomonadati</taxon>
        <taxon>Pseudomonadota</taxon>
        <taxon>Gammaproteobacteria</taxon>
        <taxon>Legionellales</taxon>
        <taxon>Legionellaceae</taxon>
        <taxon>Legionella</taxon>
    </lineage>
</organism>
<accession>A0A078KXH3</accession>
<proteinExistence type="predicted"/>
<dbReference type="Proteomes" id="UP000044071">
    <property type="component" value="Unassembled WGS sequence"/>
</dbReference>
<keyword evidence="3" id="KW-1185">Reference proteome</keyword>
<reference evidence="2 3" key="1">
    <citation type="submission" date="2014-06" db="EMBL/GenBank/DDBJ databases">
        <authorList>
            <person name="Urmite Genomes Urmite Genomes"/>
        </authorList>
    </citation>
    <scope>NUCLEOTIDE SEQUENCE [LARGE SCALE GENOMIC DNA]</scope>
</reference>